<dbReference type="RefSeq" id="WP_231058544.1">
    <property type="nucleotide sequence ID" value="NZ_JAJNOC010000003.1"/>
</dbReference>
<feature type="compositionally biased region" description="Basic residues" evidence="1">
    <location>
        <begin position="1"/>
        <end position="12"/>
    </location>
</feature>
<organism evidence="2 3">
    <name type="scientific">Massilia phyllostachyos</name>
    <dbReference type="NCBI Taxonomy" id="2898585"/>
    <lineage>
        <taxon>Bacteria</taxon>
        <taxon>Pseudomonadati</taxon>
        <taxon>Pseudomonadota</taxon>
        <taxon>Betaproteobacteria</taxon>
        <taxon>Burkholderiales</taxon>
        <taxon>Oxalobacteraceae</taxon>
        <taxon>Telluria group</taxon>
        <taxon>Massilia</taxon>
    </lineage>
</organism>
<reference evidence="2" key="1">
    <citation type="submission" date="2021-11" db="EMBL/GenBank/DDBJ databases">
        <title>The complete genome of Massilia sp sp. G4R7.</title>
        <authorList>
            <person name="Liu L."/>
            <person name="Yue J."/>
            <person name="Yuan J."/>
            <person name="Yang F."/>
            <person name="Li L."/>
        </authorList>
    </citation>
    <scope>NUCLEOTIDE SEQUENCE</scope>
    <source>
        <strain evidence="2">G4R7</strain>
    </source>
</reference>
<evidence type="ECO:0000256" key="1">
    <source>
        <dbReference type="SAM" id="MobiDB-lite"/>
    </source>
</evidence>
<evidence type="ECO:0000313" key="2">
    <source>
        <dbReference type="EMBL" id="MCD2517254.1"/>
    </source>
</evidence>
<evidence type="ECO:0000313" key="3">
    <source>
        <dbReference type="Proteomes" id="UP001179361"/>
    </source>
</evidence>
<protein>
    <submittedName>
        <fullName evidence="2">Uncharacterized protein</fullName>
    </submittedName>
</protein>
<dbReference type="EMBL" id="JAJNOC010000003">
    <property type="protein sequence ID" value="MCD2517254.1"/>
    <property type="molecule type" value="Genomic_DNA"/>
</dbReference>
<keyword evidence="3" id="KW-1185">Reference proteome</keyword>
<feature type="region of interest" description="Disordered" evidence="1">
    <location>
        <begin position="1"/>
        <end position="21"/>
    </location>
</feature>
<proteinExistence type="predicted"/>
<accession>A0ABS8Q6N5</accession>
<gene>
    <name evidence="2" type="ORF">LQ564_13145</name>
</gene>
<comment type="caution">
    <text evidence="2">The sequence shown here is derived from an EMBL/GenBank/DDBJ whole genome shotgun (WGS) entry which is preliminary data.</text>
</comment>
<name>A0ABS8Q6N5_9BURK</name>
<sequence>MSRKKHAAHRQARPGAVQGSRARKQCEALGARLSAVDADMLAWEAASEKASELYRSSLIPLDESVRRGLRELVLLLDRMHAEAALDDEEREILSDILANMAAGLLDADAQDEEADDDIVIDDPELAAIYERHRDDEVEPVTAFEQLVVQVQGIDLDRLPTRESLRVVVAAEAETALAQLARTADKFEQLAARRHANLVQLQQAEDALAAELTAALHGAQAMDETTRLAHLRRIDAARARTTLADLLAVGFELEQGGFIGHFSEKRITGYKQLLNEVLQLTEQEFIVGKGLILAELELEVEPEQVPALTAADLLAMMGIMADTLRKELAEVERDLVELRDPRQLKTWLRTASVREAW</sequence>
<dbReference type="Proteomes" id="UP001179361">
    <property type="component" value="Unassembled WGS sequence"/>
</dbReference>